<dbReference type="Proteomes" id="UP000726777">
    <property type="component" value="Unassembled WGS sequence"/>
</dbReference>
<sequence length="323" mass="35890">MKLKKTAFLALLTTFLLNPLCSATNEQKDESELVTIASNGTEPKEALTEISRLQKQLESQARTMTDLAFQLERLQAQAETSGKNPNGELSTTKDLYQGEVQTSIDTPTEITKDNPKLDNFKSLVGVDSKDDSKPGARIADTDEQQEPKMNKWLARLILAIVFLSILALMWNVVSSLVTSLIDSFTTSVAWFLVITAITALPISIFIDNYWVLALWIAAGIGVKAMGFDDTPSFTSRRLSRTNSQLVNGAGSFNGLYFSPDNRRVYTNNETAMRETLNTVRAEPRNTRPLNQEVEAAEQKTAPVCEMSTSLTQRKTINRKINLD</sequence>
<keyword evidence="3" id="KW-0732">Signal</keyword>
<evidence type="ECO:0000256" key="1">
    <source>
        <dbReference type="SAM" id="MobiDB-lite"/>
    </source>
</evidence>
<accession>A0A9Q3UAY8</accession>
<reference evidence="4" key="1">
    <citation type="submission" date="2020-09" db="EMBL/GenBank/DDBJ databases">
        <title>Genome sequence of Vibrio parahaemolyticus isolates.</title>
        <authorList>
            <person name="Hammerl J.A."/>
            <person name="Strauch E."/>
        </authorList>
    </citation>
    <scope>NUCLEOTIDE SEQUENCE</scope>
    <source>
        <strain evidence="4">17-VB00146</strain>
    </source>
</reference>
<protein>
    <submittedName>
        <fullName evidence="4">DUF308 domain-containing protein</fullName>
    </submittedName>
</protein>
<evidence type="ECO:0000313" key="4">
    <source>
        <dbReference type="EMBL" id="MCC3803946.1"/>
    </source>
</evidence>
<evidence type="ECO:0000313" key="5">
    <source>
        <dbReference type="Proteomes" id="UP000726777"/>
    </source>
</evidence>
<dbReference type="EMBL" id="JACVHL010000002">
    <property type="protein sequence ID" value="MCC3803946.1"/>
    <property type="molecule type" value="Genomic_DNA"/>
</dbReference>
<evidence type="ECO:0000256" key="2">
    <source>
        <dbReference type="SAM" id="Phobius"/>
    </source>
</evidence>
<dbReference type="RefSeq" id="WP_228085620.1">
    <property type="nucleotide sequence ID" value="NZ_JACVHL010000002.1"/>
</dbReference>
<proteinExistence type="predicted"/>
<feature type="compositionally biased region" description="Polar residues" evidence="1">
    <location>
        <begin position="77"/>
        <end position="95"/>
    </location>
</feature>
<organism evidence="4 5">
    <name type="scientific">Vibrio parahaemolyticus</name>
    <dbReference type="NCBI Taxonomy" id="670"/>
    <lineage>
        <taxon>Bacteria</taxon>
        <taxon>Pseudomonadati</taxon>
        <taxon>Pseudomonadota</taxon>
        <taxon>Gammaproteobacteria</taxon>
        <taxon>Vibrionales</taxon>
        <taxon>Vibrionaceae</taxon>
        <taxon>Vibrio</taxon>
    </lineage>
</organism>
<comment type="caution">
    <text evidence="4">The sequence shown here is derived from an EMBL/GenBank/DDBJ whole genome shotgun (WGS) entry which is preliminary data.</text>
</comment>
<gene>
    <name evidence="4" type="ORF">IB292_02735</name>
</gene>
<keyword evidence="2" id="KW-1133">Transmembrane helix</keyword>
<feature type="transmembrane region" description="Helical" evidence="2">
    <location>
        <begin position="184"/>
        <end position="203"/>
    </location>
</feature>
<feature type="signal peptide" evidence="3">
    <location>
        <begin position="1"/>
        <end position="23"/>
    </location>
</feature>
<evidence type="ECO:0000256" key="3">
    <source>
        <dbReference type="SAM" id="SignalP"/>
    </source>
</evidence>
<keyword evidence="2" id="KW-0812">Transmembrane</keyword>
<name>A0A9Q3UAY8_VIBPH</name>
<feature type="chain" id="PRO_5040206555" evidence="3">
    <location>
        <begin position="24"/>
        <end position="323"/>
    </location>
</feature>
<dbReference type="AlphaFoldDB" id="A0A9Q3UAY8"/>
<keyword evidence="2" id="KW-0472">Membrane</keyword>
<feature type="transmembrane region" description="Helical" evidence="2">
    <location>
        <begin position="152"/>
        <end position="172"/>
    </location>
</feature>
<feature type="region of interest" description="Disordered" evidence="1">
    <location>
        <begin position="76"/>
        <end position="95"/>
    </location>
</feature>